<proteinExistence type="predicted"/>
<accession>A0A2S7CQN0</accession>
<sequence length="67" mass="7280">MSTSLLLLSVFFSSLGCGYLLYAKKQQASVALASGILLIVCPYFFPNAWTLFAFCSLAAAAPWIIRI</sequence>
<protein>
    <recommendedName>
        <fullName evidence="3">Amino acid transport protein</fullName>
    </recommendedName>
</protein>
<dbReference type="AlphaFoldDB" id="A0A2S7CQN0"/>
<organism evidence="1 2">
    <name type="scientific">Xanthomonas pisi</name>
    <dbReference type="NCBI Taxonomy" id="56457"/>
    <lineage>
        <taxon>Bacteria</taxon>
        <taxon>Pseudomonadati</taxon>
        <taxon>Pseudomonadota</taxon>
        <taxon>Gammaproteobacteria</taxon>
        <taxon>Lysobacterales</taxon>
        <taxon>Lysobacteraceae</taxon>
        <taxon>Xanthomonas</taxon>
    </lineage>
</organism>
<comment type="caution">
    <text evidence="1">The sequence shown here is derived from an EMBL/GenBank/DDBJ whole genome shotgun (WGS) entry which is preliminary data.</text>
</comment>
<name>A0A2S7CQN0_9XANT</name>
<dbReference type="OrthoDB" id="9804360at2"/>
<dbReference type="Proteomes" id="UP000238191">
    <property type="component" value="Unassembled WGS sequence"/>
</dbReference>
<evidence type="ECO:0000313" key="2">
    <source>
        <dbReference type="Proteomes" id="UP000238191"/>
    </source>
</evidence>
<reference evidence="2" key="1">
    <citation type="submission" date="2016-08" db="EMBL/GenBank/DDBJ databases">
        <authorList>
            <person name="Merda D."/>
            <person name="Briand M."/>
            <person name="Taghouti G."/>
            <person name="Carrere S."/>
            <person name="Gouzy J."/>
            <person name="Portier P."/>
            <person name="Jacques M.-A."/>
            <person name="Fischer-Le Saux M."/>
        </authorList>
    </citation>
    <scope>NUCLEOTIDE SEQUENCE [LARGE SCALE GENOMIC DNA]</scope>
    <source>
        <strain evidence="2">CFBP4643</strain>
    </source>
</reference>
<gene>
    <name evidence="1" type="ORF">XpiCFBP4643_22850</name>
</gene>
<keyword evidence="2" id="KW-1185">Reference proteome</keyword>
<evidence type="ECO:0000313" key="1">
    <source>
        <dbReference type="EMBL" id="PPU63883.1"/>
    </source>
</evidence>
<evidence type="ECO:0008006" key="3">
    <source>
        <dbReference type="Google" id="ProtNLM"/>
    </source>
</evidence>
<dbReference type="EMBL" id="MDEI01000039">
    <property type="protein sequence ID" value="PPU63883.1"/>
    <property type="molecule type" value="Genomic_DNA"/>
</dbReference>